<dbReference type="EMBL" id="LAZR01009746">
    <property type="protein sequence ID" value="KKM70816.1"/>
    <property type="molecule type" value="Genomic_DNA"/>
</dbReference>
<gene>
    <name evidence="1" type="ORF">LCGC14_1436900</name>
</gene>
<reference evidence="1" key="1">
    <citation type="journal article" date="2015" name="Nature">
        <title>Complex archaea that bridge the gap between prokaryotes and eukaryotes.</title>
        <authorList>
            <person name="Spang A."/>
            <person name="Saw J.H."/>
            <person name="Jorgensen S.L."/>
            <person name="Zaremba-Niedzwiedzka K."/>
            <person name="Martijn J."/>
            <person name="Lind A.E."/>
            <person name="van Eijk R."/>
            <person name="Schleper C."/>
            <person name="Guy L."/>
            <person name="Ettema T.J."/>
        </authorList>
    </citation>
    <scope>NUCLEOTIDE SEQUENCE</scope>
</reference>
<proteinExistence type="predicted"/>
<sequence length="82" mass="9269">MSPHPTSTRAPRSRLKVLSNVLGAEEFKALGVLHSWQSLICQVFRRRDSPRMKKNVVNNDQIEIASNTERNRFQPSSAIAPP</sequence>
<evidence type="ECO:0000313" key="1">
    <source>
        <dbReference type="EMBL" id="KKM70816.1"/>
    </source>
</evidence>
<organism evidence="1">
    <name type="scientific">marine sediment metagenome</name>
    <dbReference type="NCBI Taxonomy" id="412755"/>
    <lineage>
        <taxon>unclassified sequences</taxon>
        <taxon>metagenomes</taxon>
        <taxon>ecological metagenomes</taxon>
    </lineage>
</organism>
<dbReference type="AlphaFoldDB" id="A0A0F9K842"/>
<name>A0A0F9K842_9ZZZZ</name>
<protein>
    <submittedName>
        <fullName evidence="1">Uncharacterized protein</fullName>
    </submittedName>
</protein>
<comment type="caution">
    <text evidence="1">The sequence shown here is derived from an EMBL/GenBank/DDBJ whole genome shotgun (WGS) entry which is preliminary data.</text>
</comment>
<accession>A0A0F9K842</accession>